<comment type="caution">
    <text evidence="1">The sequence shown here is derived from an EMBL/GenBank/DDBJ whole genome shotgun (WGS) entry which is preliminary data.</text>
</comment>
<protein>
    <submittedName>
        <fullName evidence="1">Uncharacterized protein</fullName>
    </submittedName>
</protein>
<organism evidence="1 2">
    <name type="scientific">Mycteria americana</name>
    <name type="common">Wood stork</name>
    <dbReference type="NCBI Taxonomy" id="33587"/>
    <lineage>
        <taxon>Eukaryota</taxon>
        <taxon>Metazoa</taxon>
        <taxon>Chordata</taxon>
        <taxon>Craniata</taxon>
        <taxon>Vertebrata</taxon>
        <taxon>Euteleostomi</taxon>
        <taxon>Archelosauria</taxon>
        <taxon>Archosauria</taxon>
        <taxon>Dinosauria</taxon>
        <taxon>Saurischia</taxon>
        <taxon>Theropoda</taxon>
        <taxon>Coelurosauria</taxon>
        <taxon>Aves</taxon>
        <taxon>Neognathae</taxon>
        <taxon>Neoaves</taxon>
        <taxon>Aequornithes</taxon>
        <taxon>Ciconiiformes</taxon>
        <taxon>Ciconiidae</taxon>
        <taxon>Mycteria</taxon>
    </lineage>
</organism>
<dbReference type="Proteomes" id="UP001333110">
    <property type="component" value="Unassembled WGS sequence"/>
</dbReference>
<accession>A0AAN7MPC3</accession>
<dbReference type="AlphaFoldDB" id="A0AAN7MPC3"/>
<dbReference type="EMBL" id="JAUNZN010000024">
    <property type="protein sequence ID" value="KAK4808481.1"/>
    <property type="molecule type" value="Genomic_DNA"/>
</dbReference>
<gene>
    <name evidence="1" type="ORF">QYF61_005798</name>
</gene>
<evidence type="ECO:0000313" key="2">
    <source>
        <dbReference type="Proteomes" id="UP001333110"/>
    </source>
</evidence>
<keyword evidence="2" id="KW-1185">Reference proteome</keyword>
<proteinExistence type="predicted"/>
<sequence length="142" mass="15467">MESGLASSSTSSLSTLGWIPSSPVDLGVAGKQPCRKASGVLVDSSLNMSQQCALAAKRANCILGCIKHSTTSPSKELINPLYLAFVQPHLEYCKDVKVLECVQRRATKLVKGLEGMSYEEWPRTLSLSTLEKRRQRSDLIAL</sequence>
<dbReference type="PANTHER" id="PTHR33332">
    <property type="entry name" value="REVERSE TRANSCRIPTASE DOMAIN-CONTAINING PROTEIN"/>
    <property type="match status" value="1"/>
</dbReference>
<reference evidence="1 2" key="1">
    <citation type="journal article" date="2023" name="J. Hered.">
        <title>Chromosome-level genome of the wood stork (Mycteria americana) provides insight into avian chromosome evolution.</title>
        <authorList>
            <person name="Flamio R. Jr."/>
            <person name="Ramstad K.M."/>
        </authorList>
    </citation>
    <scope>NUCLEOTIDE SEQUENCE [LARGE SCALE GENOMIC DNA]</scope>
    <source>
        <strain evidence="1">JAX WOST 10</strain>
    </source>
</reference>
<name>A0AAN7MPC3_MYCAM</name>
<evidence type="ECO:0000313" key="1">
    <source>
        <dbReference type="EMBL" id="KAK4808481.1"/>
    </source>
</evidence>